<evidence type="ECO:0008006" key="11">
    <source>
        <dbReference type="Google" id="ProtNLM"/>
    </source>
</evidence>
<reference evidence="9 10" key="1">
    <citation type="submission" date="2016-10" db="EMBL/GenBank/DDBJ databases">
        <authorList>
            <person name="de Groot N.N."/>
        </authorList>
    </citation>
    <scope>NUCLEOTIDE SEQUENCE [LARGE SCALE GENOMIC DNA]</scope>
    <source>
        <strain evidence="9 10">DSM 5522</strain>
    </source>
</reference>
<feature type="transmembrane region" description="Helical" evidence="8">
    <location>
        <begin position="291"/>
        <end position="309"/>
    </location>
</feature>
<feature type="transmembrane region" description="Helical" evidence="8">
    <location>
        <begin position="104"/>
        <end position="122"/>
    </location>
</feature>
<evidence type="ECO:0000256" key="6">
    <source>
        <dbReference type="ARBA" id="ARBA00022989"/>
    </source>
</evidence>
<evidence type="ECO:0000313" key="9">
    <source>
        <dbReference type="EMBL" id="SFB05521.1"/>
    </source>
</evidence>
<protein>
    <recommendedName>
        <fullName evidence="11">Membrane transport protein</fullName>
    </recommendedName>
</protein>
<organism evidence="9 10">
    <name type="scientific">Acetitomaculum ruminis DSM 5522</name>
    <dbReference type="NCBI Taxonomy" id="1120918"/>
    <lineage>
        <taxon>Bacteria</taxon>
        <taxon>Bacillati</taxon>
        <taxon>Bacillota</taxon>
        <taxon>Clostridia</taxon>
        <taxon>Lachnospirales</taxon>
        <taxon>Lachnospiraceae</taxon>
        <taxon>Acetitomaculum</taxon>
    </lineage>
</organism>
<evidence type="ECO:0000256" key="5">
    <source>
        <dbReference type="ARBA" id="ARBA00022692"/>
    </source>
</evidence>
<feature type="transmembrane region" description="Helical" evidence="8">
    <location>
        <begin position="259"/>
        <end position="279"/>
    </location>
</feature>
<feature type="transmembrane region" description="Helical" evidence="8">
    <location>
        <begin position="36"/>
        <end position="54"/>
    </location>
</feature>
<evidence type="ECO:0000256" key="8">
    <source>
        <dbReference type="SAM" id="Phobius"/>
    </source>
</evidence>
<evidence type="ECO:0000256" key="1">
    <source>
        <dbReference type="ARBA" id="ARBA00004651"/>
    </source>
</evidence>
<comment type="similarity">
    <text evidence="2">Belongs to the auxin efflux carrier (TC 2.A.69) family.</text>
</comment>
<keyword evidence="10" id="KW-1185">Reference proteome</keyword>
<proteinExistence type="inferred from homology"/>
<evidence type="ECO:0000256" key="2">
    <source>
        <dbReference type="ARBA" id="ARBA00010145"/>
    </source>
</evidence>
<dbReference type="STRING" id="1120918.SAMN05216249_1083"/>
<dbReference type="Gene3D" id="1.20.1530.20">
    <property type="match status" value="1"/>
</dbReference>
<feature type="transmembrane region" description="Helical" evidence="8">
    <location>
        <begin position="230"/>
        <end position="253"/>
    </location>
</feature>
<feature type="transmembrane region" description="Helical" evidence="8">
    <location>
        <begin position="199"/>
        <end position="218"/>
    </location>
</feature>
<evidence type="ECO:0000313" key="10">
    <source>
        <dbReference type="Proteomes" id="UP000198838"/>
    </source>
</evidence>
<dbReference type="AlphaFoldDB" id="A0A1I0XWZ0"/>
<dbReference type="GO" id="GO:0005886">
    <property type="term" value="C:plasma membrane"/>
    <property type="evidence" value="ECO:0007669"/>
    <property type="project" value="UniProtKB-SubCell"/>
</dbReference>
<evidence type="ECO:0000256" key="7">
    <source>
        <dbReference type="ARBA" id="ARBA00023136"/>
    </source>
</evidence>
<dbReference type="InterPro" id="IPR038770">
    <property type="entry name" value="Na+/solute_symporter_sf"/>
</dbReference>
<accession>A0A1I0XWZ0</accession>
<dbReference type="Pfam" id="PF03547">
    <property type="entry name" value="Mem_trans"/>
    <property type="match status" value="1"/>
</dbReference>
<feature type="transmembrane region" description="Helical" evidence="8">
    <location>
        <begin position="66"/>
        <end position="83"/>
    </location>
</feature>
<comment type="subcellular location">
    <subcellularLocation>
        <location evidence="1">Cell membrane</location>
        <topology evidence="1">Multi-pass membrane protein</topology>
    </subcellularLocation>
</comment>
<feature type="transmembrane region" description="Helical" evidence="8">
    <location>
        <begin position="168"/>
        <end position="187"/>
    </location>
</feature>
<keyword evidence="3" id="KW-0813">Transport</keyword>
<name>A0A1I0XWZ0_9FIRM</name>
<dbReference type="OrthoDB" id="9798064at2"/>
<dbReference type="EMBL" id="FOJY01000008">
    <property type="protein sequence ID" value="SFB05521.1"/>
    <property type="molecule type" value="Genomic_DNA"/>
</dbReference>
<keyword evidence="4" id="KW-1003">Cell membrane</keyword>
<dbReference type="Proteomes" id="UP000198838">
    <property type="component" value="Unassembled WGS sequence"/>
</dbReference>
<evidence type="ECO:0000256" key="4">
    <source>
        <dbReference type="ARBA" id="ARBA00022475"/>
    </source>
</evidence>
<keyword evidence="6 8" id="KW-1133">Transmembrane helix</keyword>
<keyword evidence="5 8" id="KW-0812">Transmembrane</keyword>
<dbReference type="PANTHER" id="PTHR36838">
    <property type="entry name" value="AUXIN EFFLUX CARRIER FAMILY PROTEIN"/>
    <property type="match status" value="1"/>
</dbReference>
<dbReference type="RefSeq" id="WP_092871935.1">
    <property type="nucleotide sequence ID" value="NZ_FOJY01000008.1"/>
</dbReference>
<dbReference type="InterPro" id="IPR004776">
    <property type="entry name" value="Mem_transp_PIN-like"/>
</dbReference>
<evidence type="ECO:0000256" key="3">
    <source>
        <dbReference type="ARBA" id="ARBA00022448"/>
    </source>
</evidence>
<keyword evidence="7 8" id="KW-0472">Membrane</keyword>
<feature type="transmembrane region" description="Helical" evidence="8">
    <location>
        <begin position="6"/>
        <end position="24"/>
    </location>
</feature>
<dbReference type="PANTHER" id="PTHR36838:SF1">
    <property type="entry name" value="SLR1864 PROTEIN"/>
    <property type="match status" value="1"/>
</dbReference>
<sequence>MSFMPIFEKMVELFIVLIIGYIGNKTNVITPQIKQGLTKVVLNITLPCTALSAVMNSTVLPGPAEIIEVCLIAFLTYIPLYILEIIVPKTIGLEGKTKDAGKFALMYKNVGFIGFPVTQAIFGTDALLYTSIFNMPFNLLCYSAGISLIRQEEKTKEEKNLFDMIKPFLTPTMIASFLSVIMALCQYKGPIILAQTCEMVGNVTTPAALLIIGASLGEMPVKEMFNNYKAYIITFFSVVVSPIITWGMLHFFVSNELTLNIAVVLSAMPVATSGTMLCVEYGGDEKFMAQVTFLTTLVTVVTIPAVAMFL</sequence>
<gene>
    <name evidence="9" type="ORF">SAMN05216249_1083</name>
</gene>
<dbReference type="GO" id="GO:0055085">
    <property type="term" value="P:transmembrane transport"/>
    <property type="evidence" value="ECO:0007669"/>
    <property type="project" value="InterPro"/>
</dbReference>